<dbReference type="InterPro" id="IPR044665">
    <property type="entry name" value="E_coli_cyclophilin_A-like"/>
</dbReference>
<dbReference type="InterPro" id="IPR002130">
    <property type="entry name" value="Cyclophilin-type_PPIase_dom"/>
</dbReference>
<comment type="similarity">
    <text evidence="3 7">Belongs to the cyclophilin-type PPIase family.</text>
</comment>
<organism evidence="9 10">
    <name type="scientific">Teredinibacter turnerae (strain ATCC 39867 / T7901)</name>
    <dbReference type="NCBI Taxonomy" id="377629"/>
    <lineage>
        <taxon>Bacteria</taxon>
        <taxon>Pseudomonadati</taxon>
        <taxon>Pseudomonadota</taxon>
        <taxon>Gammaproteobacteria</taxon>
        <taxon>Cellvibrionales</taxon>
        <taxon>Cellvibrionaceae</taxon>
        <taxon>Teredinibacter</taxon>
    </lineage>
</organism>
<dbReference type="RefSeq" id="WP_015818016.1">
    <property type="nucleotide sequence ID" value="NC_012997.1"/>
</dbReference>
<keyword evidence="6 7" id="KW-0413">Isomerase</keyword>
<evidence type="ECO:0000256" key="7">
    <source>
        <dbReference type="RuleBase" id="RU363019"/>
    </source>
</evidence>
<keyword evidence="4" id="KW-0963">Cytoplasm</keyword>
<dbReference type="STRING" id="377629.TERTU_1906"/>
<dbReference type="eggNOG" id="COG0652">
    <property type="taxonomic scope" value="Bacteria"/>
</dbReference>
<dbReference type="GO" id="GO:0005737">
    <property type="term" value="C:cytoplasm"/>
    <property type="evidence" value="ECO:0007669"/>
    <property type="project" value="UniProtKB-SubCell"/>
</dbReference>
<accession>C5BI13</accession>
<dbReference type="FunFam" id="2.40.100.10:FF:000004">
    <property type="entry name" value="Peptidyl-prolyl cis-trans isomerase"/>
    <property type="match status" value="1"/>
</dbReference>
<gene>
    <name evidence="9" type="primary">ppiB</name>
    <name evidence="9" type="ordered locus">TERTU_1906</name>
</gene>
<dbReference type="EC" id="5.2.1.8" evidence="7"/>
<dbReference type="PROSITE" id="PS00170">
    <property type="entry name" value="CSA_PPIASE_1"/>
    <property type="match status" value="1"/>
</dbReference>
<dbReference type="InterPro" id="IPR024936">
    <property type="entry name" value="Cyclophilin-type_PPIase"/>
</dbReference>
<dbReference type="Proteomes" id="UP000009080">
    <property type="component" value="Chromosome"/>
</dbReference>
<dbReference type="OrthoDB" id="9807797at2"/>
<evidence type="ECO:0000256" key="5">
    <source>
        <dbReference type="ARBA" id="ARBA00023110"/>
    </source>
</evidence>
<reference evidence="9 10" key="1">
    <citation type="journal article" date="2009" name="PLoS ONE">
        <title>The complete genome of Teredinibacter turnerae T7901: an intracellular endosymbiont of marine wood-boring bivalves (shipworms).</title>
        <authorList>
            <person name="Yang J.C."/>
            <person name="Madupu R."/>
            <person name="Durkin A.S."/>
            <person name="Ekborg N.A."/>
            <person name="Pedamallu C.S."/>
            <person name="Hostetler J.B."/>
            <person name="Radune D."/>
            <person name="Toms B.S."/>
            <person name="Henrissat B."/>
            <person name="Coutinho P.M."/>
            <person name="Schwarz S."/>
            <person name="Field L."/>
            <person name="Trindade-Silva A.E."/>
            <person name="Soares C.A.G."/>
            <person name="Elshahawi S."/>
            <person name="Hanora A."/>
            <person name="Schmidt E.W."/>
            <person name="Haygood M.G."/>
            <person name="Posfai J."/>
            <person name="Benner J."/>
            <person name="Madinger C."/>
            <person name="Nove J."/>
            <person name="Anton B."/>
            <person name="Chaudhary K."/>
            <person name="Foster J."/>
            <person name="Holman A."/>
            <person name="Kumar S."/>
            <person name="Lessard P.A."/>
            <person name="Luyten Y.A."/>
            <person name="Slatko B."/>
            <person name="Wood N."/>
            <person name="Wu B."/>
            <person name="Teplitski M."/>
            <person name="Mougous J.D."/>
            <person name="Ward N."/>
            <person name="Eisen J.A."/>
            <person name="Badger J.H."/>
            <person name="Distel D.L."/>
        </authorList>
    </citation>
    <scope>NUCLEOTIDE SEQUENCE [LARGE SCALE GENOMIC DNA]</scope>
    <source>
        <strain evidence="10">ATCC 39867 / T7901</strain>
    </source>
</reference>
<evidence type="ECO:0000256" key="6">
    <source>
        <dbReference type="ARBA" id="ARBA00023235"/>
    </source>
</evidence>
<comment type="catalytic activity">
    <reaction evidence="7">
        <text>[protein]-peptidylproline (omega=180) = [protein]-peptidylproline (omega=0)</text>
        <dbReference type="Rhea" id="RHEA:16237"/>
        <dbReference type="Rhea" id="RHEA-COMP:10747"/>
        <dbReference type="Rhea" id="RHEA-COMP:10748"/>
        <dbReference type="ChEBI" id="CHEBI:83833"/>
        <dbReference type="ChEBI" id="CHEBI:83834"/>
        <dbReference type="EC" id="5.2.1.8"/>
    </reaction>
</comment>
<dbReference type="InterPro" id="IPR029000">
    <property type="entry name" value="Cyclophilin-like_dom_sf"/>
</dbReference>
<dbReference type="EMBL" id="CP001614">
    <property type="protein sequence ID" value="ACR11904.1"/>
    <property type="molecule type" value="Genomic_DNA"/>
</dbReference>
<evidence type="ECO:0000259" key="8">
    <source>
        <dbReference type="PROSITE" id="PS50072"/>
    </source>
</evidence>
<dbReference type="Gene3D" id="2.40.100.10">
    <property type="entry name" value="Cyclophilin-like"/>
    <property type="match status" value="1"/>
</dbReference>
<dbReference type="AlphaFoldDB" id="C5BI13"/>
<proteinExistence type="inferred from homology"/>
<keyword evidence="5 7" id="KW-0697">Rotamase</keyword>
<dbReference type="InterPro" id="IPR020892">
    <property type="entry name" value="Cyclophilin-type_PPIase_CS"/>
</dbReference>
<dbReference type="GO" id="GO:0006457">
    <property type="term" value="P:protein folding"/>
    <property type="evidence" value="ECO:0007669"/>
    <property type="project" value="InterPro"/>
</dbReference>
<dbReference type="SUPFAM" id="SSF50891">
    <property type="entry name" value="Cyclophilin-like"/>
    <property type="match status" value="1"/>
</dbReference>
<protein>
    <recommendedName>
        <fullName evidence="7">Peptidyl-prolyl cis-trans isomerase</fullName>
        <shortName evidence="7">PPIase</shortName>
        <ecNumber evidence="7">5.2.1.8</ecNumber>
    </recommendedName>
</protein>
<sequence>MITLHTTFGDITLELDFEKAPKTAANFKQYAEDGHYNGTIFHRVIDGFMVQGGGFSDDMSQKATRDPIDNEADNGLKNDTGTIAMARTMDPHSASAQFFINVKDNDFLNYRSKDMQGWGYCVFGKVTSGMDVVNKIKGVKTGNRGGHSDVPVDPVVIESVTVA</sequence>
<dbReference type="PRINTS" id="PR00153">
    <property type="entry name" value="CSAPPISMRASE"/>
</dbReference>
<name>C5BI13_TERTT</name>
<evidence type="ECO:0000256" key="4">
    <source>
        <dbReference type="ARBA" id="ARBA00022490"/>
    </source>
</evidence>
<evidence type="ECO:0000313" key="10">
    <source>
        <dbReference type="Proteomes" id="UP000009080"/>
    </source>
</evidence>
<comment type="function">
    <text evidence="1 7">PPIases accelerate the folding of proteins. It catalyzes the cis-trans isomerization of proline imidic peptide bonds in oligopeptides.</text>
</comment>
<evidence type="ECO:0000256" key="3">
    <source>
        <dbReference type="ARBA" id="ARBA00007365"/>
    </source>
</evidence>
<evidence type="ECO:0000256" key="2">
    <source>
        <dbReference type="ARBA" id="ARBA00004496"/>
    </source>
</evidence>
<dbReference type="HOGENOM" id="CLU_012062_16_9_6"/>
<keyword evidence="10" id="KW-1185">Reference proteome</keyword>
<dbReference type="KEGG" id="ttu:TERTU_1906"/>
<dbReference type="Pfam" id="PF00160">
    <property type="entry name" value="Pro_isomerase"/>
    <property type="match status" value="1"/>
</dbReference>
<comment type="subcellular location">
    <subcellularLocation>
        <location evidence="2">Cytoplasm</location>
    </subcellularLocation>
</comment>
<evidence type="ECO:0000313" key="9">
    <source>
        <dbReference type="EMBL" id="ACR11904.1"/>
    </source>
</evidence>
<dbReference type="CDD" id="cd01920">
    <property type="entry name" value="cyclophilin_EcCYP_like"/>
    <property type="match status" value="1"/>
</dbReference>
<dbReference type="PANTHER" id="PTHR43246">
    <property type="entry name" value="PEPTIDYL-PROLYL CIS-TRANS ISOMERASE CYP38, CHLOROPLASTIC"/>
    <property type="match status" value="1"/>
</dbReference>
<feature type="domain" description="PPIase cyclophilin-type" evidence="8">
    <location>
        <begin position="1"/>
        <end position="162"/>
    </location>
</feature>
<dbReference type="PIRSF" id="PIRSF001467">
    <property type="entry name" value="Peptidylpro_ismrse"/>
    <property type="match status" value="1"/>
</dbReference>
<evidence type="ECO:0000256" key="1">
    <source>
        <dbReference type="ARBA" id="ARBA00002388"/>
    </source>
</evidence>
<dbReference type="PROSITE" id="PS50072">
    <property type="entry name" value="CSA_PPIASE_2"/>
    <property type="match status" value="1"/>
</dbReference>
<dbReference type="GO" id="GO:0003755">
    <property type="term" value="F:peptidyl-prolyl cis-trans isomerase activity"/>
    <property type="evidence" value="ECO:0007669"/>
    <property type="project" value="UniProtKB-UniRule"/>
</dbReference>